<protein>
    <submittedName>
        <fullName evidence="2">Uncharacterized protein</fullName>
    </submittedName>
</protein>
<name>A0A1G4AVW1_9PEZI</name>
<dbReference type="OrthoDB" id="4837859at2759"/>
<dbReference type="AlphaFoldDB" id="A0A1G4AVW1"/>
<proteinExistence type="predicted"/>
<evidence type="ECO:0000256" key="1">
    <source>
        <dbReference type="SAM" id="MobiDB-lite"/>
    </source>
</evidence>
<dbReference type="Proteomes" id="UP000176998">
    <property type="component" value="Unassembled WGS sequence"/>
</dbReference>
<dbReference type="EMBL" id="MJBS01000124">
    <property type="protein sequence ID" value="OHE93261.1"/>
    <property type="molecule type" value="Genomic_DNA"/>
</dbReference>
<feature type="region of interest" description="Disordered" evidence="1">
    <location>
        <begin position="1"/>
        <end position="35"/>
    </location>
</feature>
<gene>
    <name evidence="2" type="ORF">CORC01_11404</name>
</gene>
<dbReference type="RefSeq" id="XP_022470427.1">
    <property type="nucleotide sequence ID" value="XM_022623028.1"/>
</dbReference>
<keyword evidence="3" id="KW-1185">Reference proteome</keyword>
<reference evidence="2 3" key="1">
    <citation type="submission" date="2016-09" db="EMBL/GenBank/DDBJ databases">
        <authorList>
            <person name="Capua I."/>
            <person name="De Benedictis P."/>
            <person name="Joannis T."/>
            <person name="Lombin L.H."/>
            <person name="Cattoli G."/>
        </authorList>
    </citation>
    <scope>NUCLEOTIDE SEQUENCE [LARGE SCALE GENOMIC DNA]</scope>
    <source>
        <strain evidence="2 3">IMI 309357</strain>
    </source>
</reference>
<evidence type="ECO:0000313" key="3">
    <source>
        <dbReference type="Proteomes" id="UP000176998"/>
    </source>
</evidence>
<organism evidence="2 3">
    <name type="scientific">Colletotrichum orchidophilum</name>
    <dbReference type="NCBI Taxonomy" id="1209926"/>
    <lineage>
        <taxon>Eukaryota</taxon>
        <taxon>Fungi</taxon>
        <taxon>Dikarya</taxon>
        <taxon>Ascomycota</taxon>
        <taxon>Pezizomycotina</taxon>
        <taxon>Sordariomycetes</taxon>
        <taxon>Hypocreomycetidae</taxon>
        <taxon>Glomerellales</taxon>
        <taxon>Glomerellaceae</taxon>
        <taxon>Colletotrichum</taxon>
    </lineage>
</organism>
<sequence>MSGQLSNADSHKPLIGLETEESKSATAPKKKSLYQRTQDRNWAEISEEEFQKYTGMNKADVLG</sequence>
<dbReference type="GeneID" id="34564538"/>
<accession>A0A1G4AVW1</accession>
<evidence type="ECO:0000313" key="2">
    <source>
        <dbReference type="EMBL" id="OHE93261.1"/>
    </source>
</evidence>
<comment type="caution">
    <text evidence="2">The sequence shown here is derived from an EMBL/GenBank/DDBJ whole genome shotgun (WGS) entry which is preliminary data.</text>
</comment>